<gene>
    <name evidence="4" type="ORF">H9L42_06890</name>
</gene>
<dbReference type="PIRSF" id="PIRSF002070">
    <property type="entry name" value="SSB"/>
    <property type="match status" value="1"/>
</dbReference>
<evidence type="ECO:0000256" key="2">
    <source>
        <dbReference type="HAMAP-Rule" id="MF_00984"/>
    </source>
</evidence>
<comment type="subunit">
    <text evidence="2">Homotetramer.</text>
</comment>
<dbReference type="CDD" id="cd04496">
    <property type="entry name" value="SSB_OBF"/>
    <property type="match status" value="1"/>
</dbReference>
<evidence type="ECO:0000256" key="3">
    <source>
        <dbReference type="PIRNR" id="PIRNR002070"/>
    </source>
</evidence>
<evidence type="ECO:0000256" key="1">
    <source>
        <dbReference type="ARBA" id="ARBA00023125"/>
    </source>
</evidence>
<evidence type="ECO:0000313" key="4">
    <source>
        <dbReference type="EMBL" id="MBC6679549.1"/>
    </source>
</evidence>
<dbReference type="GO" id="GO:0003697">
    <property type="term" value="F:single-stranded DNA binding"/>
    <property type="evidence" value="ECO:0007669"/>
    <property type="project" value="UniProtKB-UniRule"/>
</dbReference>
<dbReference type="InterPro" id="IPR000424">
    <property type="entry name" value="Primosome_PriB/ssb"/>
</dbReference>
<dbReference type="SUPFAM" id="SSF50249">
    <property type="entry name" value="Nucleic acid-binding proteins"/>
    <property type="match status" value="1"/>
</dbReference>
<dbReference type="InterPro" id="IPR011344">
    <property type="entry name" value="ssDNA-bd"/>
</dbReference>
<keyword evidence="5" id="KW-1185">Reference proteome</keyword>
<proteinExistence type="inferred from homology"/>
<comment type="caution">
    <text evidence="4">The sequence shown here is derived from an EMBL/GenBank/DDBJ whole genome shotgun (WGS) entry which is preliminary data.</text>
</comment>
<evidence type="ECO:0000313" key="5">
    <source>
        <dbReference type="Proteomes" id="UP000602647"/>
    </source>
</evidence>
<dbReference type="Gene3D" id="2.40.50.140">
    <property type="entry name" value="Nucleic acid-binding proteins"/>
    <property type="match status" value="1"/>
</dbReference>
<reference evidence="4" key="1">
    <citation type="submission" date="2020-08" db="EMBL/GenBank/DDBJ databases">
        <title>Genome public.</title>
        <authorList>
            <person name="Liu C."/>
            <person name="Sun Q."/>
        </authorList>
    </citation>
    <scope>NUCLEOTIDE SEQUENCE</scope>
    <source>
        <strain evidence="4">BX12</strain>
    </source>
</reference>
<dbReference type="EMBL" id="JACRYT010000005">
    <property type="protein sequence ID" value="MBC6679549.1"/>
    <property type="molecule type" value="Genomic_DNA"/>
</dbReference>
<organism evidence="4 5">
    <name type="scientific">Zhenpiania hominis</name>
    <dbReference type="NCBI Taxonomy" id="2763644"/>
    <lineage>
        <taxon>Bacteria</taxon>
        <taxon>Bacillati</taxon>
        <taxon>Bacillota</taxon>
        <taxon>Clostridia</taxon>
        <taxon>Peptostreptococcales</taxon>
        <taxon>Anaerovoracaceae</taxon>
        <taxon>Zhenpiania</taxon>
    </lineage>
</organism>
<dbReference type="GO" id="GO:0006260">
    <property type="term" value="P:DNA replication"/>
    <property type="evidence" value="ECO:0007669"/>
    <property type="project" value="InterPro"/>
</dbReference>
<dbReference type="PROSITE" id="PS50935">
    <property type="entry name" value="SSB"/>
    <property type="match status" value="1"/>
</dbReference>
<protein>
    <recommendedName>
        <fullName evidence="2 3">Single-stranded DNA-binding protein</fullName>
        <shortName evidence="2">SSB</shortName>
    </recommendedName>
</protein>
<dbReference type="GO" id="GO:0009295">
    <property type="term" value="C:nucleoid"/>
    <property type="evidence" value="ECO:0007669"/>
    <property type="project" value="TreeGrafter"/>
</dbReference>
<dbReference type="PANTHER" id="PTHR10302:SF27">
    <property type="entry name" value="SINGLE-STRANDED DNA-BINDING PROTEIN"/>
    <property type="match status" value="1"/>
</dbReference>
<dbReference type="NCBIfam" id="TIGR00621">
    <property type="entry name" value="ssb"/>
    <property type="match status" value="1"/>
</dbReference>
<dbReference type="PANTHER" id="PTHR10302">
    <property type="entry name" value="SINGLE-STRANDED DNA-BINDING PROTEIN"/>
    <property type="match status" value="1"/>
</dbReference>
<name>A0A923NM65_9FIRM</name>
<accession>A0A923NM65</accession>
<sequence length="111" mass="12467">MNRVTLIGRLTTEPKVSETETTTVLNMVIAVRRPTKDDKADFPLITVFGKLANHCAEHLQKGSLIGVDGKLQTSRYEDETGHMTYRCNVVANKIDFLSWGEPRDEDEADSE</sequence>
<dbReference type="RefSeq" id="WP_187302656.1">
    <property type="nucleotide sequence ID" value="NZ_JACRYT010000005.1"/>
</dbReference>
<comment type="caution">
    <text evidence="2">Lacks conserved residue(s) required for the propagation of feature annotation.</text>
</comment>
<keyword evidence="1 2" id="KW-0238">DNA-binding</keyword>
<dbReference type="InterPro" id="IPR012340">
    <property type="entry name" value="NA-bd_OB-fold"/>
</dbReference>
<dbReference type="Proteomes" id="UP000602647">
    <property type="component" value="Unassembled WGS sequence"/>
</dbReference>
<dbReference type="HAMAP" id="MF_00984">
    <property type="entry name" value="SSB"/>
    <property type="match status" value="1"/>
</dbReference>
<dbReference type="AlphaFoldDB" id="A0A923NM65"/>
<dbReference type="Pfam" id="PF00436">
    <property type="entry name" value="SSB"/>
    <property type="match status" value="1"/>
</dbReference>